<evidence type="ECO:0000256" key="3">
    <source>
        <dbReference type="ARBA" id="ARBA00022676"/>
    </source>
</evidence>
<evidence type="ECO:0000256" key="14">
    <source>
        <dbReference type="ARBA" id="ARBA00042865"/>
    </source>
</evidence>
<keyword evidence="16" id="KW-1185">Reference proteome</keyword>
<dbReference type="STRING" id="1423755.FC40_GL000003"/>
<keyword evidence="5" id="KW-0812">Transmembrane</keyword>
<keyword evidence="13" id="KW-0325">Glycoprotein</keyword>
<proteinExistence type="predicted"/>
<keyword evidence="6" id="KW-0479">Metal-binding</keyword>
<reference evidence="15 16" key="1">
    <citation type="journal article" date="2015" name="Genome Announc.">
        <title>Expanding the biotechnology potential of lactobacilli through comparative genomics of 213 strains and associated genera.</title>
        <authorList>
            <person name="Sun Z."/>
            <person name="Harris H.M."/>
            <person name="McCann A."/>
            <person name="Guo C."/>
            <person name="Argimon S."/>
            <person name="Zhang W."/>
            <person name="Yang X."/>
            <person name="Jeffery I.B."/>
            <person name="Cooney J.C."/>
            <person name="Kagawa T.F."/>
            <person name="Liu W."/>
            <person name="Song Y."/>
            <person name="Salvetti E."/>
            <person name="Wrobel A."/>
            <person name="Rasinkangas P."/>
            <person name="Parkhill J."/>
            <person name="Rea M.C."/>
            <person name="O'Sullivan O."/>
            <person name="Ritari J."/>
            <person name="Douillard F.P."/>
            <person name="Paul Ross R."/>
            <person name="Yang R."/>
            <person name="Briner A.E."/>
            <person name="Felis G.E."/>
            <person name="de Vos W.M."/>
            <person name="Barrangou R."/>
            <person name="Klaenhammer T.R."/>
            <person name="Caufield P.W."/>
            <person name="Cui Y."/>
            <person name="Zhang H."/>
            <person name="O'Toole P.W."/>
        </authorList>
    </citation>
    <scope>NUCLEOTIDE SEQUENCE [LARGE SCALE GENOMIC DNA]</scope>
    <source>
        <strain evidence="15 16">DSM 18933</strain>
    </source>
</reference>
<keyword evidence="8" id="KW-0735">Signal-anchor</keyword>
<keyword evidence="10" id="KW-0333">Golgi apparatus</keyword>
<evidence type="ECO:0000313" key="15">
    <source>
        <dbReference type="EMBL" id="KRM20433.1"/>
    </source>
</evidence>
<evidence type="ECO:0000256" key="2">
    <source>
        <dbReference type="ARBA" id="ARBA00004648"/>
    </source>
</evidence>
<evidence type="ECO:0000313" key="16">
    <source>
        <dbReference type="Proteomes" id="UP000051054"/>
    </source>
</evidence>
<keyword evidence="4" id="KW-0808">Transferase</keyword>
<keyword evidence="7" id="KW-0256">Endoplasmic reticulum</keyword>
<dbReference type="OrthoDB" id="7943907at2"/>
<evidence type="ECO:0000256" key="8">
    <source>
        <dbReference type="ARBA" id="ARBA00022968"/>
    </source>
</evidence>
<organism evidence="15 16">
    <name type="scientific">Ligilactobacillus hayakitensis DSM 18933 = JCM 14209</name>
    <dbReference type="NCBI Taxonomy" id="1423755"/>
    <lineage>
        <taxon>Bacteria</taxon>
        <taxon>Bacillati</taxon>
        <taxon>Bacillota</taxon>
        <taxon>Bacilli</taxon>
        <taxon>Lactobacillales</taxon>
        <taxon>Lactobacillaceae</taxon>
        <taxon>Ligilactobacillus</taxon>
    </lineage>
</organism>
<dbReference type="GO" id="GO:0030158">
    <property type="term" value="F:protein xylosyltransferase activity"/>
    <property type="evidence" value="ECO:0007669"/>
    <property type="project" value="InterPro"/>
</dbReference>
<dbReference type="PANTHER" id="PTHR46025">
    <property type="entry name" value="XYLOSYLTRANSFERASE OXT"/>
    <property type="match status" value="1"/>
</dbReference>
<evidence type="ECO:0000256" key="4">
    <source>
        <dbReference type="ARBA" id="ARBA00022679"/>
    </source>
</evidence>
<gene>
    <name evidence="15" type="ORF">FC40_GL000003</name>
</gene>
<dbReference type="EMBL" id="AZGD01000001">
    <property type="protein sequence ID" value="KRM20433.1"/>
    <property type="molecule type" value="Genomic_DNA"/>
</dbReference>
<name>A0A0R1WS59_9LACO</name>
<dbReference type="InterPro" id="IPR043538">
    <property type="entry name" value="XYLT"/>
</dbReference>
<accession>A0A0R1WS59</accession>
<evidence type="ECO:0000256" key="12">
    <source>
        <dbReference type="ARBA" id="ARBA00023157"/>
    </source>
</evidence>
<evidence type="ECO:0000256" key="9">
    <source>
        <dbReference type="ARBA" id="ARBA00022989"/>
    </source>
</evidence>
<sequence>MQAILILAHKNPEQVLELSRILKPKFSVYIHFDKKMHLTKKYKKELEENDINYISEFDVKWGSWSIVEATISLIKLVLQNKDIEYLHLISGQDWPIKNLEETYNFFEANKKYMFMTNYESKNIKKSGEPIIWWQKYYYNYDNINRKSTFGKIYHRINILVQTIIRINKFKKLSVNLNIYSGSQWFDAPRDMVEYAVKYLEDNKNVKKMFKSGFCSDEFWLQTILCNNQKLKNRIINDNKRYIDWTKKNESYPAVLDLEDYDSLKESNAFFARKIDFKFSKKLINKLNKNIILKK</sequence>
<comment type="subcellular location">
    <subcellularLocation>
        <location evidence="2">Endoplasmic reticulum membrane</location>
        <topology evidence="2">Single-pass type II membrane protein</topology>
    </subcellularLocation>
    <subcellularLocation>
        <location evidence="1">Golgi apparatus membrane</location>
        <topology evidence="1">Single-pass type II membrane protein</topology>
    </subcellularLocation>
</comment>
<dbReference type="AlphaFoldDB" id="A0A0R1WS59"/>
<dbReference type="InterPro" id="IPR003406">
    <property type="entry name" value="Glyco_trans_14"/>
</dbReference>
<keyword evidence="11" id="KW-0472">Membrane</keyword>
<dbReference type="RefSeq" id="WP_025022948.1">
    <property type="nucleotide sequence ID" value="NZ_AZGD01000001.1"/>
</dbReference>
<dbReference type="GO" id="GO:0016020">
    <property type="term" value="C:membrane"/>
    <property type="evidence" value="ECO:0007669"/>
    <property type="project" value="InterPro"/>
</dbReference>
<dbReference type="Proteomes" id="UP000051054">
    <property type="component" value="Unassembled WGS sequence"/>
</dbReference>
<keyword evidence="3" id="KW-0328">Glycosyltransferase</keyword>
<dbReference type="GO" id="GO:0015012">
    <property type="term" value="P:heparan sulfate proteoglycan biosynthetic process"/>
    <property type="evidence" value="ECO:0007669"/>
    <property type="project" value="TreeGrafter"/>
</dbReference>
<comment type="caution">
    <text evidence="15">The sequence shown here is derived from an EMBL/GenBank/DDBJ whole genome shotgun (WGS) entry which is preliminary data.</text>
</comment>
<evidence type="ECO:0000256" key="7">
    <source>
        <dbReference type="ARBA" id="ARBA00022824"/>
    </source>
</evidence>
<dbReference type="eggNOG" id="COG0463">
    <property type="taxonomic scope" value="Bacteria"/>
</dbReference>
<dbReference type="Pfam" id="PF02485">
    <property type="entry name" value="Branch"/>
    <property type="match status" value="1"/>
</dbReference>
<evidence type="ECO:0000256" key="11">
    <source>
        <dbReference type="ARBA" id="ARBA00023136"/>
    </source>
</evidence>
<dbReference type="GO" id="GO:0050650">
    <property type="term" value="P:chondroitin sulfate proteoglycan biosynthetic process"/>
    <property type="evidence" value="ECO:0007669"/>
    <property type="project" value="TreeGrafter"/>
</dbReference>
<protein>
    <recommendedName>
        <fullName evidence="14">Peptide O-xylosyltransferase</fullName>
    </recommendedName>
</protein>
<evidence type="ECO:0000256" key="5">
    <source>
        <dbReference type="ARBA" id="ARBA00022692"/>
    </source>
</evidence>
<dbReference type="GO" id="GO:0046872">
    <property type="term" value="F:metal ion binding"/>
    <property type="evidence" value="ECO:0007669"/>
    <property type="project" value="UniProtKB-KW"/>
</dbReference>
<evidence type="ECO:0000256" key="13">
    <source>
        <dbReference type="ARBA" id="ARBA00023180"/>
    </source>
</evidence>
<evidence type="ECO:0000256" key="6">
    <source>
        <dbReference type="ARBA" id="ARBA00022723"/>
    </source>
</evidence>
<dbReference type="PANTHER" id="PTHR46025:SF3">
    <property type="entry name" value="XYLOSYLTRANSFERASE OXT"/>
    <property type="match status" value="1"/>
</dbReference>
<evidence type="ECO:0000256" key="1">
    <source>
        <dbReference type="ARBA" id="ARBA00004323"/>
    </source>
</evidence>
<keyword evidence="12" id="KW-1015">Disulfide bond</keyword>
<keyword evidence="9" id="KW-1133">Transmembrane helix</keyword>
<evidence type="ECO:0000256" key="10">
    <source>
        <dbReference type="ARBA" id="ARBA00023034"/>
    </source>
</evidence>
<dbReference type="PATRIC" id="fig|1423755.3.peg.3"/>